<proteinExistence type="predicted"/>
<sequence length="742" mass="79477">MLLYQQRRLNHSSAPSRIPDNAQTDAANKTSGRTITLERPASESVVQTTPSASENDGTLPTSRPHTAEISKPHTKETETPPVGLISRFTRIMSLAPTKEGEASGSTNSSIQKLVDLARPEKKQLTTAIGLLFISSGVSMLVPLTIGKLIDFFSAPTHETFFGLSFPVAAAVLALTFCVGAAANAGRAILMRLSGQRIIARVRNEAYLSTLKQEPEFADRGAGDIVSRLSVDTSIVGDSVTSNLSDGLRAIISAVVGVAAMVWISAKMTMVMLAVVPPVSIGAVIYGRYLRKLSNQTQEALGDMSKTAEEKLNAFKTVASFNAQALEGSRFSHKVDSVFQLAKKEAIASGIFFGGSGLTGNLTMLCLLGYGGHLVSRGEITVGDLTSLLIYTGYVGGSVSGLTGFWTGLMKGVGAGSRVFELLDRKSAIPLSVGKFCPKERNGPIRLENVSFTYPSRKEVGVLNGVNLDIEVGTSLAICGPSGSGKSSIQALLCRFYDPNEGRVLFDGEGKFFGMFFFDIRDFTVESWRSRIGVVSQDPTLFTGTVHENIAYGVPDTTREDVEEAARMANCDFIWQLPQGFDTQSMKVSSRMKSDCRVDIPSISCIVGKASLSGGQKQRIAIARALVRKPSILLLDEATSALDSTSEHAVNSAIDHIIRNQQITVILVAHRLSSIARAERVVVVEAGKITEEGTYAELSRRAGGRFRSLMAAQLALEKSKPEASSGSEKVTESEGSLEDPKVN</sequence>
<dbReference type="EMBL" id="JASBWR010000103">
    <property type="protein sequence ID" value="KAJ9095203.1"/>
    <property type="molecule type" value="Genomic_DNA"/>
</dbReference>
<comment type="caution">
    <text evidence="1">The sequence shown here is derived from an EMBL/GenBank/DDBJ whole genome shotgun (WGS) entry which is preliminary data.</text>
</comment>
<keyword evidence="2" id="KW-1185">Reference proteome</keyword>
<evidence type="ECO:0000313" key="1">
    <source>
        <dbReference type="EMBL" id="KAJ9095203.1"/>
    </source>
</evidence>
<reference evidence="1" key="1">
    <citation type="submission" date="2023-04" db="EMBL/GenBank/DDBJ databases">
        <title>Draft Genome sequencing of Naganishia species isolated from polar environments using Oxford Nanopore Technology.</title>
        <authorList>
            <person name="Leo P."/>
            <person name="Venkateswaran K."/>
        </authorList>
    </citation>
    <scope>NUCLEOTIDE SEQUENCE</scope>
    <source>
        <strain evidence="1">MNA-CCFEE 5261</strain>
    </source>
</reference>
<evidence type="ECO:0000313" key="2">
    <source>
        <dbReference type="Proteomes" id="UP001241377"/>
    </source>
</evidence>
<name>A0ACC2V7V0_9TREE</name>
<protein>
    <submittedName>
        <fullName evidence="1">Uncharacterized protein</fullName>
    </submittedName>
</protein>
<gene>
    <name evidence="1" type="ORF">QFC19_007658</name>
</gene>
<accession>A0ACC2V7V0</accession>
<organism evidence="1 2">
    <name type="scientific">Naganishia cerealis</name>
    <dbReference type="NCBI Taxonomy" id="610337"/>
    <lineage>
        <taxon>Eukaryota</taxon>
        <taxon>Fungi</taxon>
        <taxon>Dikarya</taxon>
        <taxon>Basidiomycota</taxon>
        <taxon>Agaricomycotina</taxon>
        <taxon>Tremellomycetes</taxon>
        <taxon>Filobasidiales</taxon>
        <taxon>Filobasidiaceae</taxon>
        <taxon>Naganishia</taxon>
    </lineage>
</organism>
<dbReference type="Proteomes" id="UP001241377">
    <property type="component" value="Unassembled WGS sequence"/>
</dbReference>